<dbReference type="InParanoid" id="C3Z5I1"/>
<feature type="chain" id="PRO_5002934239" evidence="1">
    <location>
        <begin position="20"/>
        <end position="144"/>
    </location>
</feature>
<name>C3Z5I1_BRAFL</name>
<organism>
    <name type="scientific">Branchiostoma floridae</name>
    <name type="common">Florida lancelet</name>
    <name type="synonym">Amphioxus</name>
    <dbReference type="NCBI Taxonomy" id="7739"/>
    <lineage>
        <taxon>Eukaryota</taxon>
        <taxon>Metazoa</taxon>
        <taxon>Chordata</taxon>
        <taxon>Cephalochordata</taxon>
        <taxon>Leptocardii</taxon>
        <taxon>Amphioxiformes</taxon>
        <taxon>Branchiostomatidae</taxon>
        <taxon>Branchiostoma</taxon>
    </lineage>
</organism>
<dbReference type="SUPFAM" id="SSF57501">
    <property type="entry name" value="Cystine-knot cytokines"/>
    <property type="match status" value="1"/>
</dbReference>
<evidence type="ECO:0000256" key="1">
    <source>
        <dbReference type="SAM" id="SignalP"/>
    </source>
</evidence>
<dbReference type="EMBL" id="GG666583">
    <property type="protein sequence ID" value="EEN52094.1"/>
    <property type="molecule type" value="Genomic_DNA"/>
</dbReference>
<sequence>MAKIFLLLVVAVMTCVGEGKPLKKSNPSPNGYVILTKEEADRISPMLKLQVHRVRREIRRVSKRTGVPCRVVKDRKPDRIPRGIPVADRLSSECNNGSGVTGYAKASWPVIWKVTVDGELQHRFQQERFPVACVCMRPRTAPPG</sequence>
<proteinExistence type="predicted"/>
<reference evidence="2" key="1">
    <citation type="journal article" date="2008" name="Nature">
        <title>The amphioxus genome and the evolution of the chordate karyotype.</title>
        <authorList>
            <consortium name="US DOE Joint Genome Institute (JGI-PGF)"/>
            <person name="Putnam N.H."/>
            <person name="Butts T."/>
            <person name="Ferrier D.E.K."/>
            <person name="Furlong R.F."/>
            <person name="Hellsten U."/>
            <person name="Kawashima T."/>
            <person name="Robinson-Rechavi M."/>
            <person name="Shoguchi E."/>
            <person name="Terry A."/>
            <person name="Yu J.-K."/>
            <person name="Benito-Gutierrez E.L."/>
            <person name="Dubchak I."/>
            <person name="Garcia-Fernandez J."/>
            <person name="Gibson-Brown J.J."/>
            <person name="Grigoriev I.V."/>
            <person name="Horton A.C."/>
            <person name="de Jong P.J."/>
            <person name="Jurka J."/>
            <person name="Kapitonov V.V."/>
            <person name="Kohara Y."/>
            <person name="Kuroki Y."/>
            <person name="Lindquist E."/>
            <person name="Lucas S."/>
            <person name="Osoegawa K."/>
            <person name="Pennacchio L.A."/>
            <person name="Salamov A.A."/>
            <person name="Satou Y."/>
            <person name="Sauka-Spengler T."/>
            <person name="Schmutz J."/>
            <person name="Shin-I T."/>
            <person name="Toyoda A."/>
            <person name="Bronner-Fraser M."/>
            <person name="Fujiyama A."/>
            <person name="Holland L.Z."/>
            <person name="Holland P.W.H."/>
            <person name="Satoh N."/>
            <person name="Rokhsar D.S."/>
        </authorList>
    </citation>
    <scope>NUCLEOTIDE SEQUENCE [LARGE SCALE GENOMIC DNA]</scope>
    <source>
        <strain evidence="2">S238N-H82</strain>
        <tissue evidence="2">Testes</tissue>
    </source>
</reference>
<keyword evidence="1" id="KW-0732">Signal</keyword>
<evidence type="ECO:0000313" key="2">
    <source>
        <dbReference type="EMBL" id="EEN52094.1"/>
    </source>
</evidence>
<gene>
    <name evidence="2" type="ORF">BRAFLDRAFT_66186</name>
</gene>
<dbReference type="Gene3D" id="2.10.90.10">
    <property type="entry name" value="Cystine-knot cytokines"/>
    <property type="match status" value="1"/>
</dbReference>
<protein>
    <submittedName>
        <fullName evidence="2">Uncharacterized protein</fullName>
    </submittedName>
</protein>
<dbReference type="AlphaFoldDB" id="C3Z5I1"/>
<accession>C3Z5I1</accession>
<dbReference type="InterPro" id="IPR029034">
    <property type="entry name" value="Cystine-knot_cytokine"/>
</dbReference>
<feature type="signal peptide" evidence="1">
    <location>
        <begin position="1"/>
        <end position="19"/>
    </location>
</feature>